<comment type="caution">
    <text evidence="9">The sequence shown here is derived from an EMBL/GenBank/DDBJ whole genome shotgun (WGS) entry which is preliminary data.</text>
</comment>
<dbReference type="Pfam" id="PF00928">
    <property type="entry name" value="Adap_comp_sub"/>
    <property type="match status" value="1"/>
</dbReference>
<dbReference type="InterPro" id="IPR001392">
    <property type="entry name" value="Clathrin_mu"/>
</dbReference>
<evidence type="ECO:0000256" key="2">
    <source>
        <dbReference type="ARBA" id="ARBA00022448"/>
    </source>
</evidence>
<organism evidence="9">
    <name type="scientific">Hexamita inflata</name>
    <dbReference type="NCBI Taxonomy" id="28002"/>
    <lineage>
        <taxon>Eukaryota</taxon>
        <taxon>Metamonada</taxon>
        <taxon>Diplomonadida</taxon>
        <taxon>Hexamitidae</taxon>
        <taxon>Hexamitinae</taxon>
        <taxon>Hexamita</taxon>
    </lineage>
</organism>
<dbReference type="InterPro" id="IPR036168">
    <property type="entry name" value="AP2_Mu_C_sf"/>
</dbReference>
<feature type="domain" description="MHD" evidence="6">
    <location>
        <begin position="167"/>
        <end position="430"/>
    </location>
</feature>
<name>A0AA86U442_9EUKA</name>
<evidence type="ECO:0000313" key="13">
    <source>
        <dbReference type="Proteomes" id="UP001642409"/>
    </source>
</evidence>
<dbReference type="Proteomes" id="UP001642409">
    <property type="component" value="Unassembled WGS sequence"/>
</dbReference>
<dbReference type="PROSITE" id="PS51072">
    <property type="entry name" value="MHD"/>
    <property type="match status" value="1"/>
</dbReference>
<dbReference type="PANTHER" id="PTHR10529">
    <property type="entry name" value="AP COMPLEX SUBUNIT MU"/>
    <property type="match status" value="1"/>
</dbReference>
<evidence type="ECO:0000313" key="8">
    <source>
        <dbReference type="EMBL" id="CAI9934729.1"/>
    </source>
</evidence>
<gene>
    <name evidence="10" type="ORF">HINF_LOCUS12843</name>
    <name evidence="7" type="ORF">HINF_LOCUS17374</name>
    <name evidence="8" type="ORF">HINF_LOCUS22374</name>
    <name evidence="9" type="ORF">HINF_LOCUS29295</name>
    <name evidence="11" type="ORF">HINF_LOCUS32151</name>
    <name evidence="12" type="ORF">HINF_LOCUS73176</name>
</gene>
<dbReference type="Gene3D" id="2.60.40.1170">
    <property type="entry name" value="Mu homology domain, subdomain B"/>
    <property type="match status" value="2"/>
</dbReference>
<dbReference type="Gene3D" id="3.30.450.60">
    <property type="match status" value="1"/>
</dbReference>
<reference evidence="10 13" key="2">
    <citation type="submission" date="2024-07" db="EMBL/GenBank/DDBJ databases">
        <authorList>
            <person name="Akdeniz Z."/>
        </authorList>
    </citation>
    <scope>NUCLEOTIDE SEQUENCE [LARGE SCALE GENOMIC DNA]</scope>
</reference>
<evidence type="ECO:0000313" key="7">
    <source>
        <dbReference type="EMBL" id="CAI9929729.1"/>
    </source>
</evidence>
<dbReference type="EMBL" id="CATOUU010000588">
    <property type="protein sequence ID" value="CAI9934729.1"/>
    <property type="molecule type" value="Genomic_DNA"/>
</dbReference>
<proteinExistence type="inferred from homology"/>
<keyword evidence="4" id="KW-0472">Membrane</keyword>
<keyword evidence="2 5" id="KW-0813">Transport</keyword>
<dbReference type="InterPro" id="IPR050431">
    <property type="entry name" value="Adaptor_comp_med_subunit"/>
</dbReference>
<accession>A0AA86U442</accession>
<evidence type="ECO:0000256" key="1">
    <source>
        <dbReference type="ARBA" id="ARBA00004308"/>
    </source>
</evidence>
<comment type="subcellular location">
    <subcellularLocation>
        <location evidence="1">Endomembrane system</location>
    </subcellularLocation>
</comment>
<dbReference type="EMBL" id="CATOUU010000695">
    <property type="protein sequence ID" value="CAI9941650.1"/>
    <property type="molecule type" value="Genomic_DNA"/>
</dbReference>
<evidence type="ECO:0000313" key="9">
    <source>
        <dbReference type="EMBL" id="CAI9941650.1"/>
    </source>
</evidence>
<dbReference type="GO" id="GO:0016192">
    <property type="term" value="P:vesicle-mediated transport"/>
    <property type="evidence" value="ECO:0007669"/>
    <property type="project" value="InterPro"/>
</dbReference>
<keyword evidence="3 5" id="KW-0653">Protein transport</keyword>
<dbReference type="InterPro" id="IPR028565">
    <property type="entry name" value="MHD"/>
</dbReference>
<dbReference type="PRINTS" id="PR00314">
    <property type="entry name" value="CLATHRINADPT"/>
</dbReference>
<evidence type="ECO:0000313" key="12">
    <source>
        <dbReference type="EMBL" id="CAL6105259.1"/>
    </source>
</evidence>
<reference evidence="9" key="1">
    <citation type="submission" date="2023-06" db="EMBL/GenBank/DDBJ databases">
        <authorList>
            <person name="Kurt Z."/>
        </authorList>
    </citation>
    <scope>NUCLEOTIDE SEQUENCE</scope>
</reference>
<sequence length="431" mass="48293">MTIRSVTFLDSEGEILVQRNFIGFLTKTDFQLMQSHVLGADITQPVLRIGGSVFVYHKEDDIHMFAGVTPQGDAMAAEFFLHSCVRVMKSFLRPNLRTTDIVKEQILIQELLEEMVDNGDVVTTDPEVLKLFVQSGQPTAKKMEAEQVTIQATKQSNYRRQGIRYDKNQIYVDCVEQVNCMMNPVGQLLHADVTGAVEINCQLSGMPDCTLSLNDRLATTEKKGSRSSAVEGRESSIILDDATFHHCVRLSNFQQSRQIVFVPPDGKFTLMNFRVSSEIKQPFTLRPIFTPYGRNRAQVVLNLKSNFSSQIAADKISVFIPAPPNLSEAKIDTKTGKARLTKSGEHIEWRIGSMSGGSTAELKLELNTTTTAQLGDIREWKKPPISMKFEIEMYTASGIEILNLHVVSQEGYQAQKWLKCITSAGDYAVKW</sequence>
<evidence type="ECO:0000256" key="4">
    <source>
        <dbReference type="ARBA" id="ARBA00023136"/>
    </source>
</evidence>
<keyword evidence="13" id="KW-1185">Reference proteome</keyword>
<evidence type="ECO:0000313" key="10">
    <source>
        <dbReference type="EMBL" id="CAL5992972.1"/>
    </source>
</evidence>
<evidence type="ECO:0000256" key="3">
    <source>
        <dbReference type="ARBA" id="ARBA00022927"/>
    </source>
</evidence>
<comment type="similarity">
    <text evidence="5">Belongs to the adaptor complexes medium subunit family.</text>
</comment>
<dbReference type="InterPro" id="IPR011012">
    <property type="entry name" value="Longin-like_dom_sf"/>
</dbReference>
<dbReference type="EMBL" id="CATOUU010000440">
    <property type="protein sequence ID" value="CAI9929729.1"/>
    <property type="molecule type" value="Genomic_DNA"/>
</dbReference>
<dbReference type="EMBL" id="CAXDID020000029">
    <property type="protein sequence ID" value="CAL5992972.1"/>
    <property type="molecule type" value="Genomic_DNA"/>
</dbReference>
<dbReference type="SUPFAM" id="SSF64356">
    <property type="entry name" value="SNARE-like"/>
    <property type="match status" value="1"/>
</dbReference>
<dbReference type="GO" id="GO:0030131">
    <property type="term" value="C:clathrin adaptor complex"/>
    <property type="evidence" value="ECO:0007669"/>
    <property type="project" value="UniProtKB-UniRule"/>
</dbReference>
<dbReference type="GO" id="GO:0006886">
    <property type="term" value="P:intracellular protein transport"/>
    <property type="evidence" value="ECO:0007669"/>
    <property type="project" value="UniProtKB-UniRule"/>
</dbReference>
<dbReference type="PIRSF" id="PIRSF005992">
    <property type="entry name" value="Clathrin_mu"/>
    <property type="match status" value="1"/>
</dbReference>
<protein>
    <submittedName>
        <fullName evidence="9">Mu adaptin isoform b</fullName>
    </submittedName>
    <submittedName>
        <fullName evidence="10">Mu_adaptin isoform b</fullName>
    </submittedName>
</protein>
<dbReference type="EMBL" id="CAXDID020000594">
    <property type="protein sequence ID" value="CAL6105259.1"/>
    <property type="molecule type" value="Genomic_DNA"/>
</dbReference>
<dbReference type="EMBL" id="CAXDID020000109">
    <property type="protein sequence ID" value="CAL6029152.1"/>
    <property type="molecule type" value="Genomic_DNA"/>
</dbReference>
<dbReference type="GO" id="GO:0012505">
    <property type="term" value="C:endomembrane system"/>
    <property type="evidence" value="ECO:0007669"/>
    <property type="project" value="UniProtKB-SubCell"/>
</dbReference>
<dbReference type="SUPFAM" id="SSF49447">
    <property type="entry name" value="Second domain of Mu2 adaptin subunit (ap50) of ap2 adaptor"/>
    <property type="match status" value="1"/>
</dbReference>
<evidence type="ECO:0000259" key="6">
    <source>
        <dbReference type="PROSITE" id="PS51072"/>
    </source>
</evidence>
<dbReference type="AlphaFoldDB" id="A0AA86U442"/>
<evidence type="ECO:0000313" key="11">
    <source>
        <dbReference type="EMBL" id="CAL6029152.1"/>
    </source>
</evidence>
<evidence type="ECO:0000256" key="5">
    <source>
        <dbReference type="PIRNR" id="PIRNR005992"/>
    </source>
</evidence>